<dbReference type="GO" id="GO:0030286">
    <property type="term" value="C:dynein complex"/>
    <property type="evidence" value="ECO:0007669"/>
    <property type="project" value="InterPro"/>
</dbReference>
<comment type="caution">
    <text evidence="2">The sequence shown here is derived from an EMBL/GenBank/DDBJ whole genome shotgun (WGS) entry which is preliminary data.</text>
</comment>
<dbReference type="Gene3D" id="3.20.180.20">
    <property type="entry name" value="Dynein heavy chain, N-terminal domain 2"/>
    <property type="match status" value="1"/>
</dbReference>
<dbReference type="InterPro" id="IPR026983">
    <property type="entry name" value="DHC"/>
</dbReference>
<dbReference type="GO" id="GO:0045505">
    <property type="term" value="F:dynein intermediate chain binding"/>
    <property type="evidence" value="ECO:0007669"/>
    <property type="project" value="InterPro"/>
</dbReference>
<evidence type="ECO:0000313" key="3">
    <source>
        <dbReference type="Proteomes" id="UP001174909"/>
    </source>
</evidence>
<keyword evidence="3" id="KW-1185">Reference proteome</keyword>
<accession>A0AA35TR80</accession>
<dbReference type="EMBL" id="CASHTH010004009">
    <property type="protein sequence ID" value="CAI8052368.1"/>
    <property type="molecule type" value="Genomic_DNA"/>
</dbReference>
<dbReference type="AlphaFoldDB" id="A0AA35TR80"/>
<protein>
    <submittedName>
        <fullName evidence="2">Dynein heavy chain 1, axonemal</fullName>
    </submittedName>
</protein>
<dbReference type="GO" id="GO:0051959">
    <property type="term" value="F:dynein light intermediate chain binding"/>
    <property type="evidence" value="ECO:0007669"/>
    <property type="project" value="InterPro"/>
</dbReference>
<feature type="domain" description="Dynein heavy chain linker" evidence="1">
    <location>
        <begin position="1"/>
        <end position="43"/>
    </location>
</feature>
<evidence type="ECO:0000259" key="1">
    <source>
        <dbReference type="Pfam" id="PF08393"/>
    </source>
</evidence>
<reference evidence="2" key="1">
    <citation type="submission" date="2023-03" db="EMBL/GenBank/DDBJ databases">
        <authorList>
            <person name="Steffen K."/>
            <person name="Cardenas P."/>
        </authorList>
    </citation>
    <scope>NUCLEOTIDE SEQUENCE</scope>
</reference>
<dbReference type="Gene3D" id="1.20.58.1120">
    <property type="match status" value="1"/>
</dbReference>
<evidence type="ECO:0000313" key="2">
    <source>
        <dbReference type="EMBL" id="CAI8052368.1"/>
    </source>
</evidence>
<name>A0AA35TR80_GEOBA</name>
<dbReference type="PANTHER" id="PTHR22878">
    <property type="entry name" value="DYNEIN HEAVY CHAIN 6, AXONEMAL-LIKE-RELATED"/>
    <property type="match status" value="1"/>
</dbReference>
<dbReference type="PANTHER" id="PTHR22878:SF73">
    <property type="entry name" value="DYNEIN AXONEMAL HEAVY CHAIN 1"/>
    <property type="match status" value="1"/>
</dbReference>
<proteinExistence type="predicted"/>
<dbReference type="InterPro" id="IPR042228">
    <property type="entry name" value="Dynein_linker_3"/>
</dbReference>
<dbReference type="Pfam" id="PF08393">
    <property type="entry name" value="DHC_N2"/>
    <property type="match status" value="1"/>
</dbReference>
<organism evidence="2 3">
    <name type="scientific">Geodia barretti</name>
    <name type="common">Barrett's horny sponge</name>
    <dbReference type="NCBI Taxonomy" id="519541"/>
    <lineage>
        <taxon>Eukaryota</taxon>
        <taxon>Metazoa</taxon>
        <taxon>Porifera</taxon>
        <taxon>Demospongiae</taxon>
        <taxon>Heteroscleromorpha</taxon>
        <taxon>Tetractinellida</taxon>
        <taxon>Astrophorina</taxon>
        <taxon>Geodiidae</taxon>
        <taxon>Geodia</taxon>
    </lineage>
</organism>
<sequence>MYSGEGEDVPFCETLYPTGNVEDWLLEVERVMRDSLKAIIEEALEDYPQVPRTEWVLKWPGQVVIAGCQTFWTAEVSSTLQDGHLPDLYQNLLSQLADLVSLVRGKLTKLGRMVLSALIVIEVHARDVVAKDGGRGGEERE</sequence>
<dbReference type="GO" id="GO:0007018">
    <property type="term" value="P:microtubule-based movement"/>
    <property type="evidence" value="ECO:0007669"/>
    <property type="project" value="InterPro"/>
</dbReference>
<dbReference type="Proteomes" id="UP001174909">
    <property type="component" value="Unassembled WGS sequence"/>
</dbReference>
<gene>
    <name evidence="2" type="ORF">GBAR_LOCUS28647</name>
</gene>
<dbReference type="InterPro" id="IPR013602">
    <property type="entry name" value="Dynein_heavy_linker"/>
</dbReference>